<proteinExistence type="predicted"/>
<dbReference type="Proteomes" id="UP000324479">
    <property type="component" value="Unassembled WGS sequence"/>
</dbReference>
<keyword evidence="2" id="KW-1185">Reference proteome</keyword>
<evidence type="ECO:0000313" key="1">
    <source>
        <dbReference type="EMBL" id="KAA5542106.1"/>
    </source>
</evidence>
<reference evidence="1 2" key="1">
    <citation type="submission" date="2019-08" db="EMBL/GenBank/DDBJ databases">
        <authorList>
            <person name="Dhanesh K."/>
            <person name="Kumar G."/>
            <person name="Sasikala C."/>
            <person name="Venkata Ramana C."/>
        </authorList>
    </citation>
    <scope>NUCLEOTIDE SEQUENCE [LARGE SCALE GENOMIC DNA]</scope>
    <source>
        <strain evidence="1 2">JC645</strain>
    </source>
</reference>
<organism evidence="1 2">
    <name type="scientific">Roseiconus nitratireducens</name>
    <dbReference type="NCBI Taxonomy" id="2605748"/>
    <lineage>
        <taxon>Bacteria</taxon>
        <taxon>Pseudomonadati</taxon>
        <taxon>Planctomycetota</taxon>
        <taxon>Planctomycetia</taxon>
        <taxon>Pirellulales</taxon>
        <taxon>Pirellulaceae</taxon>
        <taxon>Roseiconus</taxon>
    </lineage>
</organism>
<dbReference type="RefSeq" id="WP_150077253.1">
    <property type="nucleotide sequence ID" value="NZ_VWOX01000008.1"/>
</dbReference>
<dbReference type="EMBL" id="VWOX01000008">
    <property type="protein sequence ID" value="KAA5542106.1"/>
    <property type="molecule type" value="Genomic_DNA"/>
</dbReference>
<protein>
    <submittedName>
        <fullName evidence="1">Uncharacterized protein</fullName>
    </submittedName>
</protein>
<evidence type="ECO:0000313" key="2">
    <source>
        <dbReference type="Proteomes" id="UP000324479"/>
    </source>
</evidence>
<name>A0A5M6D5T2_9BACT</name>
<gene>
    <name evidence="1" type="ORF">FYK55_14960</name>
</gene>
<sequence length="139" mass="15756">MTSDENETAGNEVSIDLEGSLRQARAQLPKKLDQYTILRRIEENPSGKLDFWYEVNDEGTRLCRRSGRQKLREVADKMIKKNDEIQVFAKAGITSHHIYENRYGTHLLSFTVSPESIVGEETVGQEQQNPFAAGPGMSR</sequence>
<dbReference type="AlphaFoldDB" id="A0A5M6D5T2"/>
<accession>A0A5M6D5T2</accession>
<comment type="caution">
    <text evidence="1">The sequence shown here is derived from an EMBL/GenBank/DDBJ whole genome shotgun (WGS) entry which is preliminary data.</text>
</comment>